<dbReference type="EMBL" id="JANTQA010000072">
    <property type="protein sequence ID" value="KAJ3424310.1"/>
    <property type="molecule type" value="Genomic_DNA"/>
</dbReference>
<feature type="compositionally biased region" description="Acidic residues" evidence="1">
    <location>
        <begin position="386"/>
        <end position="413"/>
    </location>
</feature>
<evidence type="ECO:0000313" key="3">
    <source>
        <dbReference type="Proteomes" id="UP001146793"/>
    </source>
</evidence>
<evidence type="ECO:0000313" key="2">
    <source>
        <dbReference type="EMBL" id="KAJ3424310.1"/>
    </source>
</evidence>
<name>A0AAV7Y625_9EUKA</name>
<comment type="caution">
    <text evidence="2">The sequence shown here is derived from an EMBL/GenBank/DDBJ whole genome shotgun (WGS) entry which is preliminary data.</text>
</comment>
<feature type="compositionally biased region" description="Basic and acidic residues" evidence="1">
    <location>
        <begin position="299"/>
        <end position="322"/>
    </location>
</feature>
<feature type="region of interest" description="Disordered" evidence="1">
    <location>
        <begin position="374"/>
        <end position="414"/>
    </location>
</feature>
<proteinExistence type="predicted"/>
<gene>
    <name evidence="2" type="ORF">M0812_29028</name>
</gene>
<evidence type="ECO:0000256" key="1">
    <source>
        <dbReference type="SAM" id="MobiDB-lite"/>
    </source>
</evidence>
<dbReference type="AlphaFoldDB" id="A0AAV7Y625"/>
<sequence length="597" mass="69676">MNSAIRIEERINTTTTTFFQHFYGTEFTKSFLEKRGHTDISVEDWSTLQNRRVSSKNNTLSPFVLQVFKTNNSFDQVEQYSTNDRNEFSIQSNTKVGSSNGSFSFLTNCQVIPETNNSIKIIINAGVICDRSELKETFEGILSINLRDHLDHWLTLVKETKIPKMSPNKLFYMQTLTPTPIQEKRKHSKQETTNSSLNNNLFISEDSSQTTPINTNQKSKTLRDLFFEYKTPISPKSSKQIKSQNLIKTIKMKKNKNKNKKKTKNRQTQFCNQQYKTILNYSESNLENSFFEESGTEIENIKTNENNSKEEENNEKVKRTENQNKEEYNKNCENLCDEPCDETSEYNGTNNLDKTKKCIKPVEEVDDEAILVEALEEVSEDHGERDDDDDGEEDEEDEEDFEDDEDIVENSEEEFLKTPLSKSSYCTKDLHNSILGSSVTTKNKYEKLYSNKELTKSLILDKLKFKKIDRGDKVKNLYQKYSSPLIDKSENLSFNEHNTPQENWWEVLLKDSQNYENTDLETIKNLVKELKISNKKLVLLEDKINSLTLDKKEPLLWLKQFLRSVVDCSLFFDFSENIFGYISSPFFSCFNLYFRKQ</sequence>
<feature type="region of interest" description="Disordered" evidence="1">
    <location>
        <begin position="292"/>
        <end position="322"/>
    </location>
</feature>
<reference evidence="2" key="1">
    <citation type="submission" date="2022-08" db="EMBL/GenBank/DDBJ databases">
        <title>Novel sulphate-reducing endosymbionts in the free-living metamonad Anaeramoeba.</title>
        <authorList>
            <person name="Jerlstrom-Hultqvist J."/>
            <person name="Cepicka I."/>
            <person name="Gallot-Lavallee L."/>
            <person name="Salas-Leiva D."/>
            <person name="Curtis B.A."/>
            <person name="Zahonova K."/>
            <person name="Pipaliya S."/>
            <person name="Dacks J."/>
            <person name="Roger A.J."/>
        </authorList>
    </citation>
    <scope>NUCLEOTIDE SEQUENCE</scope>
    <source>
        <strain evidence="2">Busselton2</strain>
    </source>
</reference>
<protein>
    <submittedName>
        <fullName evidence="2">Uncharacterized protein</fullName>
    </submittedName>
</protein>
<accession>A0AAV7Y625</accession>
<organism evidence="2 3">
    <name type="scientific">Anaeramoeba flamelloides</name>
    <dbReference type="NCBI Taxonomy" id="1746091"/>
    <lineage>
        <taxon>Eukaryota</taxon>
        <taxon>Metamonada</taxon>
        <taxon>Anaeramoebidae</taxon>
        <taxon>Anaeramoeba</taxon>
    </lineage>
</organism>
<dbReference type="Proteomes" id="UP001146793">
    <property type="component" value="Unassembled WGS sequence"/>
</dbReference>